<dbReference type="EMBL" id="CP053073">
    <property type="protein sequence ID" value="QJR13851.1"/>
    <property type="molecule type" value="Genomic_DNA"/>
</dbReference>
<dbReference type="Proteomes" id="UP000503096">
    <property type="component" value="Chromosome"/>
</dbReference>
<gene>
    <name evidence="1" type="ORF">DSM104440_00641</name>
</gene>
<sequence length="62" mass="7073">MEVARDSASNGMKGGVAFLRATMRRLHDDHLLSSVSSVTSVFQDFLESFAFQKFISFSNRWR</sequence>
<evidence type="ECO:0000313" key="2">
    <source>
        <dbReference type="Proteomes" id="UP000503096"/>
    </source>
</evidence>
<name>A0A6M4H2Q5_9PROT</name>
<reference evidence="1 2" key="1">
    <citation type="submission" date="2020-04" db="EMBL/GenBank/DDBJ databases">
        <title>Usitatibacter rugosus gen. nov., sp. nov. and Usitatibacter palustris sp. nov., novel members of Usitatibacteraceae fam. nov. within the order Nitrosomonadales isolated from soil.</title>
        <authorList>
            <person name="Huber K.J."/>
            <person name="Neumann-Schaal M."/>
            <person name="Geppert A."/>
            <person name="Luckner M."/>
            <person name="Wanner G."/>
            <person name="Overmann J."/>
        </authorList>
    </citation>
    <scope>NUCLEOTIDE SEQUENCE [LARGE SCALE GENOMIC DNA]</scope>
    <source>
        <strain evidence="1 2">Swamp67</strain>
    </source>
</reference>
<organism evidence="1 2">
    <name type="scientific">Usitatibacter palustris</name>
    <dbReference type="NCBI Taxonomy" id="2732487"/>
    <lineage>
        <taxon>Bacteria</taxon>
        <taxon>Pseudomonadati</taxon>
        <taxon>Pseudomonadota</taxon>
        <taxon>Betaproteobacteria</taxon>
        <taxon>Nitrosomonadales</taxon>
        <taxon>Usitatibacteraceae</taxon>
        <taxon>Usitatibacter</taxon>
    </lineage>
</organism>
<protein>
    <submittedName>
        <fullName evidence="1">Uncharacterized protein</fullName>
    </submittedName>
</protein>
<dbReference type="KEGG" id="upl:DSM104440_00641"/>
<accession>A0A6M4H2Q5</accession>
<dbReference type="AlphaFoldDB" id="A0A6M4H2Q5"/>
<dbReference type="InParanoid" id="A0A6M4H2Q5"/>
<proteinExistence type="predicted"/>
<keyword evidence="2" id="KW-1185">Reference proteome</keyword>
<evidence type="ECO:0000313" key="1">
    <source>
        <dbReference type="EMBL" id="QJR13851.1"/>
    </source>
</evidence>